<organism evidence="2 3">
    <name type="scientific">Daphnia pulex</name>
    <name type="common">Water flea</name>
    <dbReference type="NCBI Taxonomy" id="6669"/>
    <lineage>
        <taxon>Eukaryota</taxon>
        <taxon>Metazoa</taxon>
        <taxon>Ecdysozoa</taxon>
        <taxon>Arthropoda</taxon>
        <taxon>Crustacea</taxon>
        <taxon>Branchiopoda</taxon>
        <taxon>Diplostraca</taxon>
        <taxon>Cladocera</taxon>
        <taxon>Anomopoda</taxon>
        <taxon>Daphniidae</taxon>
        <taxon>Daphnia</taxon>
    </lineage>
</organism>
<keyword evidence="3" id="KW-1185">Reference proteome</keyword>
<dbReference type="KEGG" id="dpx:DAPPUDRAFT_237203"/>
<dbReference type="EMBL" id="GL732531">
    <property type="protein sequence ID" value="EFX85743.1"/>
    <property type="molecule type" value="Genomic_DNA"/>
</dbReference>
<dbReference type="AlphaFoldDB" id="E9G3B2"/>
<evidence type="ECO:0000313" key="2">
    <source>
        <dbReference type="EMBL" id="EFX85743.1"/>
    </source>
</evidence>
<feature type="region of interest" description="Disordered" evidence="1">
    <location>
        <begin position="212"/>
        <end position="257"/>
    </location>
</feature>
<accession>E9G3B2</accession>
<sequence length="257" mass="29306">MFPFEENLTAKVSLLCVYAKLHHQFSLFAYLRHWITPNILYTTAYYGPLVKTLKSGKYCTNTISVKLAWNRETSSNPIDSEITKVILLFMMAAVLSGATETQQRFTHVHPNHYGILGRNVPQQPIGDEIAREWNNKLIVYKYRLIRLARLGIRQYKLKTKATNTHNPEVYRQVAQQPNQTLRLILLMEYQVVKLPDLPESFVIAEHYKNLPEQNGTTKETGSPSRTNKGLSGLKVSTGFNGNQHGLQTETVGTSKTR</sequence>
<proteinExistence type="predicted"/>
<feature type="compositionally biased region" description="Polar residues" evidence="1">
    <location>
        <begin position="212"/>
        <end position="229"/>
    </location>
</feature>
<evidence type="ECO:0000256" key="1">
    <source>
        <dbReference type="SAM" id="MobiDB-lite"/>
    </source>
</evidence>
<reference evidence="2 3" key="1">
    <citation type="journal article" date="2011" name="Science">
        <title>The ecoresponsive genome of Daphnia pulex.</title>
        <authorList>
            <person name="Colbourne J.K."/>
            <person name="Pfrender M.E."/>
            <person name="Gilbert D."/>
            <person name="Thomas W.K."/>
            <person name="Tucker A."/>
            <person name="Oakley T.H."/>
            <person name="Tokishita S."/>
            <person name="Aerts A."/>
            <person name="Arnold G.J."/>
            <person name="Basu M.K."/>
            <person name="Bauer D.J."/>
            <person name="Caceres C.E."/>
            <person name="Carmel L."/>
            <person name="Casola C."/>
            <person name="Choi J.H."/>
            <person name="Detter J.C."/>
            <person name="Dong Q."/>
            <person name="Dusheyko S."/>
            <person name="Eads B.D."/>
            <person name="Frohlich T."/>
            <person name="Geiler-Samerotte K.A."/>
            <person name="Gerlach D."/>
            <person name="Hatcher P."/>
            <person name="Jogdeo S."/>
            <person name="Krijgsveld J."/>
            <person name="Kriventseva E.V."/>
            <person name="Kultz D."/>
            <person name="Laforsch C."/>
            <person name="Lindquist E."/>
            <person name="Lopez J."/>
            <person name="Manak J.R."/>
            <person name="Muller J."/>
            <person name="Pangilinan J."/>
            <person name="Patwardhan R.P."/>
            <person name="Pitluck S."/>
            <person name="Pritham E.J."/>
            <person name="Rechtsteiner A."/>
            <person name="Rho M."/>
            <person name="Rogozin I.B."/>
            <person name="Sakarya O."/>
            <person name="Salamov A."/>
            <person name="Schaack S."/>
            <person name="Shapiro H."/>
            <person name="Shiga Y."/>
            <person name="Skalitzky C."/>
            <person name="Smith Z."/>
            <person name="Souvorov A."/>
            <person name="Sung W."/>
            <person name="Tang Z."/>
            <person name="Tsuchiya D."/>
            <person name="Tu H."/>
            <person name="Vos H."/>
            <person name="Wang M."/>
            <person name="Wolf Y.I."/>
            <person name="Yamagata H."/>
            <person name="Yamada T."/>
            <person name="Ye Y."/>
            <person name="Shaw J.R."/>
            <person name="Andrews J."/>
            <person name="Crease T.J."/>
            <person name="Tang H."/>
            <person name="Lucas S.M."/>
            <person name="Robertson H.M."/>
            <person name="Bork P."/>
            <person name="Koonin E.V."/>
            <person name="Zdobnov E.M."/>
            <person name="Grigoriev I.V."/>
            <person name="Lynch M."/>
            <person name="Boore J.L."/>
        </authorList>
    </citation>
    <scope>NUCLEOTIDE SEQUENCE [LARGE SCALE GENOMIC DNA]</scope>
</reference>
<feature type="compositionally biased region" description="Polar residues" evidence="1">
    <location>
        <begin position="237"/>
        <end position="257"/>
    </location>
</feature>
<dbReference type="HOGENOM" id="CLU_1082846_0_0_1"/>
<protein>
    <submittedName>
        <fullName evidence="2">Uncharacterized protein</fullName>
    </submittedName>
</protein>
<dbReference type="InParanoid" id="E9G3B2"/>
<dbReference type="Proteomes" id="UP000000305">
    <property type="component" value="Unassembled WGS sequence"/>
</dbReference>
<name>E9G3B2_DAPPU</name>
<gene>
    <name evidence="2" type="ORF">DAPPUDRAFT_237203</name>
</gene>
<dbReference type="OrthoDB" id="10376025at2759"/>
<evidence type="ECO:0000313" key="3">
    <source>
        <dbReference type="Proteomes" id="UP000000305"/>
    </source>
</evidence>